<evidence type="ECO:0008006" key="6">
    <source>
        <dbReference type="Google" id="ProtNLM"/>
    </source>
</evidence>
<dbReference type="PANTHER" id="PTHR40841">
    <property type="entry name" value="SIDEROPHORE TRIACETYLFUSARININE C ESTERASE"/>
    <property type="match status" value="1"/>
</dbReference>
<dbReference type="Pfam" id="PF00756">
    <property type="entry name" value="Esterase"/>
    <property type="match status" value="1"/>
</dbReference>
<dbReference type="Proteomes" id="UP001161757">
    <property type="component" value="Unassembled WGS sequence"/>
</dbReference>
<dbReference type="InterPro" id="IPR000801">
    <property type="entry name" value="Esterase-like"/>
</dbReference>
<dbReference type="EMBL" id="JAJGCB010000021">
    <property type="protein sequence ID" value="KAJ8988011.1"/>
    <property type="molecule type" value="Genomic_DNA"/>
</dbReference>
<evidence type="ECO:0000256" key="2">
    <source>
        <dbReference type="ARBA" id="ARBA00022801"/>
    </source>
</evidence>
<reference evidence="4" key="1">
    <citation type="submission" date="2023-01" db="EMBL/GenBank/DDBJ databases">
        <title>Exophiala dermititidis isolated from Cystic Fibrosis Patient.</title>
        <authorList>
            <person name="Kurbessoian T."/>
            <person name="Crocker A."/>
            <person name="Murante D."/>
            <person name="Hogan D.A."/>
            <person name="Stajich J.E."/>
        </authorList>
    </citation>
    <scope>NUCLEOTIDE SEQUENCE</scope>
    <source>
        <strain evidence="4">Ex8</strain>
    </source>
</reference>
<evidence type="ECO:0000313" key="5">
    <source>
        <dbReference type="Proteomes" id="UP001161757"/>
    </source>
</evidence>
<feature type="compositionally biased region" description="Pro residues" evidence="3">
    <location>
        <begin position="110"/>
        <end position="120"/>
    </location>
</feature>
<name>A0AAN6EMG0_EXODE</name>
<gene>
    <name evidence="4" type="ORF">HRR80_008092</name>
</gene>
<dbReference type="Gene3D" id="3.40.50.1820">
    <property type="entry name" value="alpha/beta hydrolase"/>
    <property type="match status" value="1"/>
</dbReference>
<dbReference type="InterPro" id="IPR052558">
    <property type="entry name" value="Siderophore_Hydrolase_D"/>
</dbReference>
<dbReference type="PANTHER" id="PTHR40841:SF2">
    <property type="entry name" value="SIDEROPHORE-DEGRADING ESTERASE (EUROFUNG)"/>
    <property type="match status" value="1"/>
</dbReference>
<evidence type="ECO:0000256" key="1">
    <source>
        <dbReference type="ARBA" id="ARBA00005622"/>
    </source>
</evidence>
<comment type="similarity">
    <text evidence="1">Belongs to the esterase D family.</text>
</comment>
<organism evidence="4 5">
    <name type="scientific">Exophiala dermatitidis</name>
    <name type="common">Black yeast-like fungus</name>
    <name type="synonym">Wangiella dermatitidis</name>
    <dbReference type="NCBI Taxonomy" id="5970"/>
    <lineage>
        <taxon>Eukaryota</taxon>
        <taxon>Fungi</taxon>
        <taxon>Dikarya</taxon>
        <taxon>Ascomycota</taxon>
        <taxon>Pezizomycotina</taxon>
        <taxon>Eurotiomycetes</taxon>
        <taxon>Chaetothyriomycetidae</taxon>
        <taxon>Chaetothyriales</taxon>
        <taxon>Herpotrichiellaceae</taxon>
        <taxon>Exophiala</taxon>
    </lineage>
</organism>
<dbReference type="SUPFAM" id="SSF53474">
    <property type="entry name" value="alpha/beta-Hydrolases"/>
    <property type="match status" value="1"/>
</dbReference>
<sequence>MQLPHYTVHEAESCADAVNTTQWDMRNYDGEEIRVQLAWPLAWRTPSEQGASAPVIYVLDGNTLFFSAVETVRRSTALQTSEDAIVVGIGYPPTASASPYDPRRNYDLTPPSPTYTPPRGPDGKPHPAPHGGATKFLQFVTQSVREFLFSDICEGVTPSKEVLVGHSFGGLCTLHALFSSLTPFTTFIALSPSIWWNDRYILSEEEHFRNSSVVGQKPTLLIAYGSYEQEPRRRPSWSEEWYSRIRDKCHERRMKDNADEMAGRLRASSKLEALHVREYNGEDHGSLAACGLSWGISAVLDEDRFE</sequence>
<accession>A0AAN6EMG0</accession>
<evidence type="ECO:0000313" key="4">
    <source>
        <dbReference type="EMBL" id="KAJ8988011.1"/>
    </source>
</evidence>
<feature type="region of interest" description="Disordered" evidence="3">
    <location>
        <begin position="96"/>
        <end position="132"/>
    </location>
</feature>
<dbReference type="AlphaFoldDB" id="A0AAN6EMG0"/>
<dbReference type="InterPro" id="IPR029058">
    <property type="entry name" value="AB_hydrolase_fold"/>
</dbReference>
<evidence type="ECO:0000256" key="3">
    <source>
        <dbReference type="SAM" id="MobiDB-lite"/>
    </source>
</evidence>
<dbReference type="GO" id="GO:0016788">
    <property type="term" value="F:hydrolase activity, acting on ester bonds"/>
    <property type="evidence" value="ECO:0007669"/>
    <property type="project" value="TreeGrafter"/>
</dbReference>
<proteinExistence type="inferred from homology"/>
<protein>
    <recommendedName>
        <fullName evidence="6">Esterase</fullName>
    </recommendedName>
</protein>
<comment type="caution">
    <text evidence="4">The sequence shown here is derived from an EMBL/GenBank/DDBJ whole genome shotgun (WGS) entry which is preliminary data.</text>
</comment>
<keyword evidence="2" id="KW-0378">Hydrolase</keyword>